<keyword evidence="3" id="KW-1185">Reference proteome</keyword>
<accession>A0AAV9GY75</accession>
<evidence type="ECO:0000256" key="1">
    <source>
        <dbReference type="SAM" id="MobiDB-lite"/>
    </source>
</evidence>
<dbReference type="AlphaFoldDB" id="A0AAV9GY75"/>
<sequence length="283" mass="30743">MDPSGYQQQGSQAPQAVQWPSSRYQNIAPATHGHNAHAFYPTSGTSTERFSTSSSSSSGGGSGTGSQDSYPWSSPNSSTTNSISWSSSISAHSQSALFQDTLYEDPDSYADAASFLQHSQSGSTHPPPELWPWFPSTDEAAPSGSLSHDDVAQYQQVGAQNPACIDRPSRKHTSEDLETQWIRHRLHEKRQAKERLPCDVKGCTYSAPCGRRDNLNTHKGKGNCGPARSQTGWPRDAGGDVNRVDPLDDASLTTDEWFERFINPSPNQFVVDPSQGSGQVPED</sequence>
<dbReference type="EMBL" id="MU865923">
    <property type="protein sequence ID" value="KAK4452625.1"/>
    <property type="molecule type" value="Genomic_DNA"/>
</dbReference>
<feature type="compositionally biased region" description="Low complexity" evidence="1">
    <location>
        <begin position="42"/>
        <end position="57"/>
    </location>
</feature>
<organism evidence="2 3">
    <name type="scientific">Podospora aff. communis PSN243</name>
    <dbReference type="NCBI Taxonomy" id="3040156"/>
    <lineage>
        <taxon>Eukaryota</taxon>
        <taxon>Fungi</taxon>
        <taxon>Dikarya</taxon>
        <taxon>Ascomycota</taxon>
        <taxon>Pezizomycotina</taxon>
        <taxon>Sordariomycetes</taxon>
        <taxon>Sordariomycetidae</taxon>
        <taxon>Sordariales</taxon>
        <taxon>Podosporaceae</taxon>
        <taxon>Podospora</taxon>
    </lineage>
</organism>
<proteinExistence type="predicted"/>
<reference evidence="2" key="1">
    <citation type="journal article" date="2023" name="Mol. Phylogenet. Evol.">
        <title>Genome-scale phylogeny and comparative genomics of the fungal order Sordariales.</title>
        <authorList>
            <person name="Hensen N."/>
            <person name="Bonometti L."/>
            <person name="Westerberg I."/>
            <person name="Brannstrom I.O."/>
            <person name="Guillou S."/>
            <person name="Cros-Aarteil S."/>
            <person name="Calhoun S."/>
            <person name="Haridas S."/>
            <person name="Kuo A."/>
            <person name="Mondo S."/>
            <person name="Pangilinan J."/>
            <person name="Riley R."/>
            <person name="LaButti K."/>
            <person name="Andreopoulos B."/>
            <person name="Lipzen A."/>
            <person name="Chen C."/>
            <person name="Yan M."/>
            <person name="Daum C."/>
            <person name="Ng V."/>
            <person name="Clum A."/>
            <person name="Steindorff A."/>
            <person name="Ohm R.A."/>
            <person name="Martin F."/>
            <person name="Silar P."/>
            <person name="Natvig D.O."/>
            <person name="Lalanne C."/>
            <person name="Gautier V."/>
            <person name="Ament-Velasquez S.L."/>
            <person name="Kruys A."/>
            <person name="Hutchinson M.I."/>
            <person name="Powell A.J."/>
            <person name="Barry K."/>
            <person name="Miller A.N."/>
            <person name="Grigoriev I.V."/>
            <person name="Debuchy R."/>
            <person name="Gladieux P."/>
            <person name="Hiltunen Thoren M."/>
            <person name="Johannesson H."/>
        </authorList>
    </citation>
    <scope>NUCLEOTIDE SEQUENCE</scope>
    <source>
        <strain evidence="2">PSN243</strain>
    </source>
</reference>
<evidence type="ECO:0008006" key="4">
    <source>
        <dbReference type="Google" id="ProtNLM"/>
    </source>
</evidence>
<dbReference type="Proteomes" id="UP001321760">
    <property type="component" value="Unassembled WGS sequence"/>
</dbReference>
<feature type="region of interest" description="Disordered" evidence="1">
    <location>
        <begin position="113"/>
        <end position="152"/>
    </location>
</feature>
<protein>
    <recommendedName>
        <fullName evidence="4">C2H2-type domain-containing protein</fullName>
    </recommendedName>
</protein>
<evidence type="ECO:0000313" key="2">
    <source>
        <dbReference type="EMBL" id="KAK4452625.1"/>
    </source>
</evidence>
<feature type="region of interest" description="Disordered" evidence="1">
    <location>
        <begin position="217"/>
        <end position="248"/>
    </location>
</feature>
<reference evidence="2" key="2">
    <citation type="submission" date="2023-05" db="EMBL/GenBank/DDBJ databases">
        <authorList>
            <consortium name="Lawrence Berkeley National Laboratory"/>
            <person name="Steindorff A."/>
            <person name="Hensen N."/>
            <person name="Bonometti L."/>
            <person name="Westerberg I."/>
            <person name="Brannstrom I.O."/>
            <person name="Guillou S."/>
            <person name="Cros-Aarteil S."/>
            <person name="Calhoun S."/>
            <person name="Haridas S."/>
            <person name="Kuo A."/>
            <person name="Mondo S."/>
            <person name="Pangilinan J."/>
            <person name="Riley R."/>
            <person name="Labutti K."/>
            <person name="Andreopoulos B."/>
            <person name="Lipzen A."/>
            <person name="Chen C."/>
            <person name="Yanf M."/>
            <person name="Daum C."/>
            <person name="Ng V."/>
            <person name="Clum A."/>
            <person name="Ohm R."/>
            <person name="Martin F."/>
            <person name="Silar P."/>
            <person name="Natvig D."/>
            <person name="Lalanne C."/>
            <person name="Gautier V."/>
            <person name="Ament-Velasquez S.L."/>
            <person name="Kruys A."/>
            <person name="Hutchinson M.I."/>
            <person name="Powell A.J."/>
            <person name="Barry K."/>
            <person name="Miller A.N."/>
            <person name="Grigoriev I.V."/>
            <person name="Debuchy R."/>
            <person name="Gladieux P."/>
            <person name="Thoren M.H."/>
            <person name="Johannesson H."/>
        </authorList>
    </citation>
    <scope>NUCLEOTIDE SEQUENCE</scope>
    <source>
        <strain evidence="2">PSN243</strain>
    </source>
</reference>
<comment type="caution">
    <text evidence="2">The sequence shown here is derived from an EMBL/GenBank/DDBJ whole genome shotgun (WGS) entry which is preliminary data.</text>
</comment>
<feature type="region of interest" description="Disordered" evidence="1">
    <location>
        <begin position="1"/>
        <end position="86"/>
    </location>
</feature>
<name>A0AAV9GY75_9PEZI</name>
<feature type="region of interest" description="Disordered" evidence="1">
    <location>
        <begin position="264"/>
        <end position="283"/>
    </location>
</feature>
<evidence type="ECO:0000313" key="3">
    <source>
        <dbReference type="Proteomes" id="UP001321760"/>
    </source>
</evidence>
<gene>
    <name evidence="2" type="ORF">QBC34DRAFT_492165</name>
</gene>
<feature type="compositionally biased region" description="Low complexity" evidence="1">
    <location>
        <begin position="65"/>
        <end position="86"/>
    </location>
</feature>
<feature type="compositionally biased region" description="Low complexity" evidence="1">
    <location>
        <begin position="1"/>
        <end position="18"/>
    </location>
</feature>